<feature type="transmembrane region" description="Helical" evidence="7">
    <location>
        <begin position="142"/>
        <end position="165"/>
    </location>
</feature>
<feature type="transmembrane region" description="Helical" evidence="7">
    <location>
        <begin position="481"/>
        <end position="498"/>
    </location>
</feature>
<evidence type="ECO:0000313" key="10">
    <source>
        <dbReference type="Proteomes" id="UP000309174"/>
    </source>
</evidence>
<feature type="transmembrane region" description="Helical" evidence="7">
    <location>
        <begin position="338"/>
        <end position="357"/>
    </location>
</feature>
<feature type="transmembrane region" description="Helical" evidence="7">
    <location>
        <begin position="310"/>
        <end position="331"/>
    </location>
</feature>
<dbReference type="EMBL" id="VCKW01000106">
    <property type="protein sequence ID" value="TMQ96750.1"/>
    <property type="molecule type" value="Genomic_DNA"/>
</dbReference>
<evidence type="ECO:0000256" key="7">
    <source>
        <dbReference type="SAM" id="Phobius"/>
    </source>
</evidence>
<feature type="transmembrane region" description="Helical" evidence="7">
    <location>
        <begin position="363"/>
        <end position="388"/>
    </location>
</feature>
<dbReference type="PROSITE" id="PS50850">
    <property type="entry name" value="MFS"/>
    <property type="match status" value="1"/>
</dbReference>
<dbReference type="CDD" id="cd17321">
    <property type="entry name" value="MFS_MMR_MDR_like"/>
    <property type="match status" value="1"/>
</dbReference>
<comment type="subcellular location">
    <subcellularLocation>
        <location evidence="1">Cell membrane</location>
        <topology evidence="1">Multi-pass membrane protein</topology>
    </subcellularLocation>
</comment>
<dbReference type="OrthoDB" id="3218509at2"/>
<evidence type="ECO:0000259" key="8">
    <source>
        <dbReference type="PROSITE" id="PS50850"/>
    </source>
</evidence>
<dbReference type="AlphaFoldDB" id="A0A5C4J9B4"/>
<dbReference type="PANTHER" id="PTHR42718:SF47">
    <property type="entry name" value="METHYL VIOLOGEN RESISTANCE PROTEIN SMVA"/>
    <property type="match status" value="1"/>
</dbReference>
<reference evidence="9 10" key="1">
    <citation type="submission" date="2019-05" db="EMBL/GenBank/DDBJ databases">
        <title>Draft genome sequence of Actinomadura sp. 14C53.</title>
        <authorList>
            <person name="Saricaoglu S."/>
            <person name="Isik K."/>
        </authorList>
    </citation>
    <scope>NUCLEOTIDE SEQUENCE [LARGE SCALE GENOMIC DNA]</scope>
    <source>
        <strain evidence="9 10">14C53</strain>
    </source>
</reference>
<feature type="domain" description="Major facilitator superfamily (MFS) profile" evidence="8">
    <location>
        <begin position="18"/>
        <end position="501"/>
    </location>
</feature>
<keyword evidence="2" id="KW-0813">Transport</keyword>
<keyword evidence="4 7" id="KW-0812">Transmembrane</keyword>
<dbReference type="InterPro" id="IPR011701">
    <property type="entry name" value="MFS"/>
</dbReference>
<name>A0A5C4J9B4_9ACTN</name>
<dbReference type="Gene3D" id="1.20.1720.10">
    <property type="entry name" value="Multidrug resistance protein D"/>
    <property type="match status" value="1"/>
</dbReference>
<dbReference type="PRINTS" id="PR01036">
    <property type="entry name" value="TCRTETB"/>
</dbReference>
<dbReference type="InterPro" id="IPR020846">
    <property type="entry name" value="MFS_dom"/>
</dbReference>
<sequence>MSVAMGKPEASARRRWASVVVLSASLLVVTMDLTVLNIAIPDMSADLRPTSNQLLWIVDVYSLVLAGLLVSASAVGDRWGRRRMLLAGYAVFGGASALVLLAGSAETVIALRAVLGLGGAMIMPTTLSMIRTVFTDPAERATALGIWAAVSGIGAAVGPVVGGLLLEYFSWHAAFLVNVPLMVAALVAGALILPESRRLRPGRWDGIGAVLSLVGMVLLVWSLKRFAKEESLAVASGWAALVIAVATLSWFVLRSLRRRDPLLDMRLFTSRRFTAGVVAALGSTFALAAALLLLAQWMQLVVGYGPVETGVRLLPVAVTATLASVLAPWLARRTGARSVLAGGLAIAGAGMLVLFLVPGDLAYAHVMVALSLVGAGIGSLAIGSAMIMSGSPGDKAGNAAAIEETSYDLGNVLGVAVLGSVAALLYRIGLDDDLGALDSRGAGAARESLGSAVAIADRQGLPDLAARAGAAFTDSMQTTSLFGGLTMIAVAVAVFAIVPKGTDITEQRH</sequence>
<comment type="caution">
    <text evidence="9">The sequence shown here is derived from an EMBL/GenBank/DDBJ whole genome shotgun (WGS) entry which is preliminary data.</text>
</comment>
<dbReference type="GO" id="GO:0005886">
    <property type="term" value="C:plasma membrane"/>
    <property type="evidence" value="ECO:0007669"/>
    <property type="project" value="UniProtKB-SubCell"/>
</dbReference>
<keyword evidence="6 7" id="KW-0472">Membrane</keyword>
<keyword evidence="3" id="KW-1003">Cell membrane</keyword>
<dbReference type="Pfam" id="PF07690">
    <property type="entry name" value="MFS_1"/>
    <property type="match status" value="1"/>
</dbReference>
<feature type="transmembrane region" description="Helical" evidence="7">
    <location>
        <begin position="109"/>
        <end position="130"/>
    </location>
</feature>
<feature type="transmembrane region" description="Helical" evidence="7">
    <location>
        <begin position="171"/>
        <end position="192"/>
    </location>
</feature>
<dbReference type="Proteomes" id="UP000309174">
    <property type="component" value="Unassembled WGS sequence"/>
</dbReference>
<evidence type="ECO:0000313" key="9">
    <source>
        <dbReference type="EMBL" id="TMQ96750.1"/>
    </source>
</evidence>
<gene>
    <name evidence="9" type="ORF">ETD83_21040</name>
</gene>
<evidence type="ECO:0000256" key="4">
    <source>
        <dbReference type="ARBA" id="ARBA00022692"/>
    </source>
</evidence>
<keyword evidence="5 7" id="KW-1133">Transmembrane helix</keyword>
<evidence type="ECO:0000256" key="5">
    <source>
        <dbReference type="ARBA" id="ARBA00022989"/>
    </source>
</evidence>
<accession>A0A5C4J9B4</accession>
<feature type="transmembrane region" description="Helical" evidence="7">
    <location>
        <begin position="53"/>
        <end position="72"/>
    </location>
</feature>
<dbReference type="GO" id="GO:0022857">
    <property type="term" value="F:transmembrane transporter activity"/>
    <property type="evidence" value="ECO:0007669"/>
    <property type="project" value="InterPro"/>
</dbReference>
<proteinExistence type="predicted"/>
<keyword evidence="10" id="KW-1185">Reference proteome</keyword>
<dbReference type="InterPro" id="IPR036259">
    <property type="entry name" value="MFS_trans_sf"/>
</dbReference>
<dbReference type="PANTHER" id="PTHR42718">
    <property type="entry name" value="MAJOR FACILITATOR SUPERFAMILY MULTIDRUG TRANSPORTER MFSC"/>
    <property type="match status" value="1"/>
</dbReference>
<dbReference type="Gene3D" id="1.20.1250.20">
    <property type="entry name" value="MFS general substrate transporter like domains"/>
    <property type="match status" value="1"/>
</dbReference>
<evidence type="ECO:0000256" key="6">
    <source>
        <dbReference type="ARBA" id="ARBA00023136"/>
    </source>
</evidence>
<evidence type="ECO:0000256" key="2">
    <source>
        <dbReference type="ARBA" id="ARBA00022448"/>
    </source>
</evidence>
<evidence type="ECO:0000256" key="3">
    <source>
        <dbReference type="ARBA" id="ARBA00022475"/>
    </source>
</evidence>
<feature type="transmembrane region" description="Helical" evidence="7">
    <location>
        <begin position="409"/>
        <end position="429"/>
    </location>
</feature>
<feature type="transmembrane region" description="Helical" evidence="7">
    <location>
        <begin position="84"/>
        <end position="103"/>
    </location>
</feature>
<organism evidence="9 10">
    <name type="scientific">Actinomadura soli</name>
    <dbReference type="NCBI Taxonomy" id="2508997"/>
    <lineage>
        <taxon>Bacteria</taxon>
        <taxon>Bacillati</taxon>
        <taxon>Actinomycetota</taxon>
        <taxon>Actinomycetes</taxon>
        <taxon>Streptosporangiales</taxon>
        <taxon>Thermomonosporaceae</taxon>
        <taxon>Actinomadura</taxon>
    </lineage>
</organism>
<dbReference type="SUPFAM" id="SSF103473">
    <property type="entry name" value="MFS general substrate transporter"/>
    <property type="match status" value="1"/>
</dbReference>
<evidence type="ECO:0000256" key="1">
    <source>
        <dbReference type="ARBA" id="ARBA00004651"/>
    </source>
</evidence>
<feature type="transmembrane region" description="Helical" evidence="7">
    <location>
        <begin position="273"/>
        <end position="298"/>
    </location>
</feature>
<protein>
    <submittedName>
        <fullName evidence="9">MFS transporter</fullName>
    </submittedName>
</protein>
<feature type="transmembrane region" description="Helical" evidence="7">
    <location>
        <begin position="204"/>
        <end position="223"/>
    </location>
</feature>
<feature type="transmembrane region" description="Helical" evidence="7">
    <location>
        <begin position="235"/>
        <end position="253"/>
    </location>
</feature>